<gene>
    <name evidence="3" type="ORF">MESMUL_00780</name>
</gene>
<sequence>MSFLFAPPPQAVLPIVGEKNLYFPLHRVYFIGHNYSAHNKELNAPDEPVIFLKPVDAVVPVPEGTVAEISYPPQSDNFQHEIELVVALKSGGRDLTPEEAEKAIYGFAVGCDFTRRDWHFRMRDKGQPWEKGKTVDSALPVTALRPIERTPELQNLGIWLYVNSEKKQDGNIDQMLFTPAELISHLSKFWELKAGDIVFTGTPAGVGPVKKGDFLKGGIAGVGTLDMKIV</sequence>
<dbReference type="EMBL" id="BGZJ01000001">
    <property type="protein sequence ID" value="GBO92724.1"/>
    <property type="molecule type" value="Genomic_DNA"/>
</dbReference>
<comment type="caution">
    <text evidence="3">The sequence shown here is derived from an EMBL/GenBank/DDBJ whole genome shotgun (WGS) entry which is preliminary data.</text>
</comment>
<organism evidence="3 4">
    <name type="scientific">Mesosutterella multiformis</name>
    <dbReference type="NCBI Taxonomy" id="2259133"/>
    <lineage>
        <taxon>Bacteria</taxon>
        <taxon>Pseudomonadati</taxon>
        <taxon>Pseudomonadota</taxon>
        <taxon>Betaproteobacteria</taxon>
        <taxon>Burkholderiales</taxon>
        <taxon>Sutterellaceae</taxon>
        <taxon>Mesosutterella</taxon>
    </lineage>
</organism>
<accession>A0A388SDB3</accession>
<dbReference type="PANTHER" id="PTHR11820:SF90">
    <property type="entry name" value="FLUTATHIONE S-TRANSFERASE"/>
    <property type="match status" value="1"/>
</dbReference>
<dbReference type="PANTHER" id="PTHR11820">
    <property type="entry name" value="ACYLPYRUVASE"/>
    <property type="match status" value="1"/>
</dbReference>
<keyword evidence="4" id="KW-1185">Reference proteome</keyword>
<keyword evidence="1" id="KW-0479">Metal-binding</keyword>
<dbReference type="GO" id="GO:0016853">
    <property type="term" value="F:isomerase activity"/>
    <property type="evidence" value="ECO:0007669"/>
    <property type="project" value="UniProtKB-KW"/>
</dbReference>
<dbReference type="InterPro" id="IPR036663">
    <property type="entry name" value="Fumarylacetoacetase_C_sf"/>
</dbReference>
<dbReference type="RefSeq" id="WP_116269263.1">
    <property type="nucleotide sequence ID" value="NZ_BGZJ01000001.1"/>
</dbReference>
<proteinExistence type="predicted"/>
<dbReference type="AlphaFoldDB" id="A0A388SDB3"/>
<reference evidence="3 4" key="1">
    <citation type="journal article" date="2018" name="Int. J. Syst. Evol. Microbiol.">
        <title>Mesosutterella multiformis gen. nov., sp. nov., a member of the family Sutterellaceae and Sutterella megalosphaeroides sp. nov., isolated from human faeces.</title>
        <authorList>
            <person name="Sakamoto M."/>
            <person name="Ikeyama N."/>
            <person name="Kunihiro T."/>
            <person name="Iino T."/>
            <person name="Yuki M."/>
            <person name="Ohkuma M."/>
        </authorList>
    </citation>
    <scope>NUCLEOTIDE SEQUENCE [LARGE SCALE GENOMIC DNA]</scope>
    <source>
        <strain evidence="3 4">4NBBH2</strain>
    </source>
</reference>
<dbReference type="OrthoDB" id="9805307at2"/>
<name>A0A388SDB3_9BURK</name>
<dbReference type="Gene3D" id="3.90.850.10">
    <property type="entry name" value="Fumarylacetoacetase-like, C-terminal domain"/>
    <property type="match status" value="1"/>
</dbReference>
<dbReference type="Pfam" id="PF01557">
    <property type="entry name" value="FAA_hydrolase"/>
    <property type="match status" value="1"/>
</dbReference>
<evidence type="ECO:0000259" key="2">
    <source>
        <dbReference type="Pfam" id="PF01557"/>
    </source>
</evidence>
<keyword evidence="3" id="KW-0413">Isomerase</keyword>
<evidence type="ECO:0000313" key="3">
    <source>
        <dbReference type="EMBL" id="GBO92724.1"/>
    </source>
</evidence>
<protein>
    <submittedName>
        <fullName evidence="3">5-carboxymethyl-2-hydroxymuconate isomerase</fullName>
    </submittedName>
</protein>
<evidence type="ECO:0000313" key="4">
    <source>
        <dbReference type="Proteomes" id="UP000266091"/>
    </source>
</evidence>
<dbReference type="InterPro" id="IPR011234">
    <property type="entry name" value="Fumarylacetoacetase-like_C"/>
</dbReference>
<evidence type="ECO:0000256" key="1">
    <source>
        <dbReference type="ARBA" id="ARBA00022723"/>
    </source>
</evidence>
<dbReference type="SUPFAM" id="SSF56529">
    <property type="entry name" value="FAH"/>
    <property type="match status" value="1"/>
</dbReference>
<dbReference type="Proteomes" id="UP000266091">
    <property type="component" value="Unassembled WGS sequence"/>
</dbReference>
<dbReference type="GO" id="GO:0046872">
    <property type="term" value="F:metal ion binding"/>
    <property type="evidence" value="ECO:0007669"/>
    <property type="project" value="UniProtKB-KW"/>
</dbReference>
<feature type="domain" description="Fumarylacetoacetase-like C-terminal" evidence="2">
    <location>
        <begin position="28"/>
        <end position="229"/>
    </location>
</feature>
<dbReference type="GO" id="GO:0018773">
    <property type="term" value="F:acetylpyruvate hydrolase activity"/>
    <property type="evidence" value="ECO:0007669"/>
    <property type="project" value="TreeGrafter"/>
</dbReference>
<accession>A0A401LLR9</accession>